<dbReference type="Proteomes" id="UP000030751">
    <property type="component" value="Unassembled WGS sequence"/>
</dbReference>
<dbReference type="InterPro" id="IPR007219">
    <property type="entry name" value="XnlR_reg_dom"/>
</dbReference>
<dbReference type="SMART" id="SM00906">
    <property type="entry name" value="Fungal_trans"/>
    <property type="match status" value="1"/>
</dbReference>
<dbReference type="EMBL" id="JH651038">
    <property type="protein sequence ID" value="EXA30676.1"/>
    <property type="molecule type" value="Genomic_DNA"/>
</dbReference>
<evidence type="ECO:0000259" key="2">
    <source>
        <dbReference type="SMART" id="SM00906"/>
    </source>
</evidence>
<gene>
    <name evidence="3" type="ORF">FOVG_17941</name>
</gene>
<dbReference type="CDD" id="cd12148">
    <property type="entry name" value="fungal_TF_MHR"/>
    <property type="match status" value="1"/>
</dbReference>
<dbReference type="GO" id="GO:0003677">
    <property type="term" value="F:DNA binding"/>
    <property type="evidence" value="ECO:0007669"/>
    <property type="project" value="InterPro"/>
</dbReference>
<reference evidence="3" key="1">
    <citation type="submission" date="2011-10" db="EMBL/GenBank/DDBJ databases">
        <title>The Genome Sequence of Fusarium oxysporum HDV247.</title>
        <authorList>
            <consortium name="The Broad Institute Genome Sequencing Platform"/>
            <person name="Ma L.-J."/>
            <person name="Gale L.R."/>
            <person name="Schwartz D.C."/>
            <person name="Zhou S."/>
            <person name="Corby-Kistler H."/>
            <person name="Young S.K."/>
            <person name="Zeng Q."/>
            <person name="Gargeya S."/>
            <person name="Fitzgerald M."/>
            <person name="Haas B."/>
            <person name="Abouelleil A."/>
            <person name="Alvarado L."/>
            <person name="Arachchi H.M."/>
            <person name="Berlin A."/>
            <person name="Brown A."/>
            <person name="Chapman S.B."/>
            <person name="Chen Z."/>
            <person name="Dunbar C."/>
            <person name="Freedman E."/>
            <person name="Gearin G."/>
            <person name="Goldberg J."/>
            <person name="Griggs A."/>
            <person name="Gujja S."/>
            <person name="Heiman D."/>
            <person name="Howarth C."/>
            <person name="Larson L."/>
            <person name="Lui A."/>
            <person name="MacDonald P.J.P."/>
            <person name="Montmayeur A."/>
            <person name="Murphy C."/>
            <person name="Neiman D."/>
            <person name="Pearson M."/>
            <person name="Priest M."/>
            <person name="Roberts A."/>
            <person name="Saif S."/>
            <person name="Shea T."/>
            <person name="Shenoy N."/>
            <person name="Sisk P."/>
            <person name="Stolte C."/>
            <person name="Sykes S."/>
            <person name="Wortman J."/>
            <person name="Nusbaum C."/>
            <person name="Birren B."/>
        </authorList>
    </citation>
    <scope>NUCLEOTIDE SEQUENCE [LARGE SCALE GENOMIC DNA]</scope>
    <source>
        <strain evidence="3">HDV247</strain>
    </source>
</reference>
<dbReference type="AlphaFoldDB" id="W9NIV6"/>
<dbReference type="GO" id="GO:0008270">
    <property type="term" value="F:zinc ion binding"/>
    <property type="evidence" value="ECO:0007669"/>
    <property type="project" value="InterPro"/>
</dbReference>
<dbReference type="InterPro" id="IPR050987">
    <property type="entry name" value="AtrR-like"/>
</dbReference>
<evidence type="ECO:0000313" key="3">
    <source>
        <dbReference type="EMBL" id="EXA30676.1"/>
    </source>
</evidence>
<proteinExistence type="predicted"/>
<keyword evidence="1" id="KW-0539">Nucleus</keyword>
<protein>
    <recommendedName>
        <fullName evidence="2">Xylanolytic transcriptional activator regulatory domain-containing protein</fullName>
    </recommendedName>
</protein>
<dbReference type="PANTHER" id="PTHR46910">
    <property type="entry name" value="TRANSCRIPTION FACTOR PDR1"/>
    <property type="match status" value="1"/>
</dbReference>
<dbReference type="GO" id="GO:0006351">
    <property type="term" value="P:DNA-templated transcription"/>
    <property type="evidence" value="ECO:0007669"/>
    <property type="project" value="InterPro"/>
</dbReference>
<dbReference type="OrthoDB" id="39175at2759"/>
<sequence>MAAMAIFGVTYVSLPIEVVLVTEAARIAAPLQMTRSGADDISPDFQRTFWVIYSLESEFCFNTGRASAIPSHDISCPVPQTILPFLPNFNWLRFISGYAQMISGIYERLFSAKARSLSKECRQIEATRAFEELENWKNSAPEELRPGLPVRPHRLEKPQSVALAIQIHFWYHNVRIALSRVSISISTRDHANSRCYKLTLTESARAIIDLGLPFSIHNYFALEETGFSLACSDTSPFPEAESGFVFADFMAESFPETEQGNNGR</sequence>
<name>W9NIV6_FUSOX</name>
<dbReference type="HOGENOM" id="CLU_1053879_0_0_1"/>
<organism evidence="3">
    <name type="scientific">Fusarium oxysporum f. sp. pisi HDV247</name>
    <dbReference type="NCBI Taxonomy" id="1080344"/>
    <lineage>
        <taxon>Eukaryota</taxon>
        <taxon>Fungi</taxon>
        <taxon>Dikarya</taxon>
        <taxon>Ascomycota</taxon>
        <taxon>Pezizomycotina</taxon>
        <taxon>Sordariomycetes</taxon>
        <taxon>Hypocreomycetidae</taxon>
        <taxon>Hypocreales</taxon>
        <taxon>Nectriaceae</taxon>
        <taxon>Fusarium</taxon>
        <taxon>Fusarium oxysporum species complex</taxon>
    </lineage>
</organism>
<reference evidence="3" key="2">
    <citation type="submission" date="2012-05" db="EMBL/GenBank/DDBJ databases">
        <title>Annotation of the Genome Sequence of Fusarium oxysporum HDV247.</title>
        <authorList>
            <consortium name="The Broad Institute Genomics Platform"/>
            <person name="Ma L.-J."/>
            <person name="Corby-Kistler H."/>
            <person name="Broz K."/>
            <person name="Gale L.R."/>
            <person name="Jonkers W."/>
            <person name="O'Donnell K."/>
            <person name="Ploetz R."/>
            <person name="Steinberg C."/>
            <person name="Schwartz D.C."/>
            <person name="VanEtten H."/>
            <person name="Zhou S."/>
            <person name="Young S.K."/>
            <person name="Zeng Q."/>
            <person name="Gargeya S."/>
            <person name="Fitzgerald M."/>
            <person name="Abouelleil A."/>
            <person name="Alvarado L."/>
            <person name="Chapman S.B."/>
            <person name="Gainer-Dewar J."/>
            <person name="Goldberg J."/>
            <person name="Griggs A."/>
            <person name="Gujja S."/>
            <person name="Hansen M."/>
            <person name="Howarth C."/>
            <person name="Imamovic A."/>
            <person name="Ireland A."/>
            <person name="Larimer J."/>
            <person name="McCowan C."/>
            <person name="Murphy C."/>
            <person name="Pearson M."/>
            <person name="Poon T.W."/>
            <person name="Priest M."/>
            <person name="Roberts A."/>
            <person name="Saif S."/>
            <person name="Shea T."/>
            <person name="Sykes S."/>
            <person name="Wortman J."/>
            <person name="Nusbaum C."/>
            <person name="Birren B."/>
        </authorList>
    </citation>
    <scope>NUCLEOTIDE SEQUENCE</scope>
    <source>
        <strain evidence="3">HDV247</strain>
    </source>
</reference>
<evidence type="ECO:0000256" key="1">
    <source>
        <dbReference type="ARBA" id="ARBA00023242"/>
    </source>
</evidence>
<dbReference type="GO" id="GO:0003700">
    <property type="term" value="F:DNA-binding transcription factor activity"/>
    <property type="evidence" value="ECO:0007669"/>
    <property type="project" value="InterPro"/>
</dbReference>
<dbReference type="PANTHER" id="PTHR46910:SF5">
    <property type="entry name" value="ZN(II)2CYS6 TRANSCRIPTION FACTOR (EUROFUNG)"/>
    <property type="match status" value="1"/>
</dbReference>
<accession>W9NIV6</accession>
<feature type="domain" description="Xylanolytic transcriptional activator regulatory" evidence="2">
    <location>
        <begin position="17"/>
        <end position="85"/>
    </location>
</feature>